<protein>
    <submittedName>
        <fullName evidence="3">YceI family protein</fullName>
    </submittedName>
</protein>
<dbReference type="InterPro" id="IPR007372">
    <property type="entry name" value="Lipid/polyisoprenoid-bd_YceI"/>
</dbReference>
<feature type="domain" description="Lipid/polyisoprenoid-binding YceI-like" evidence="2">
    <location>
        <begin position="3"/>
        <end position="173"/>
    </location>
</feature>
<evidence type="ECO:0000313" key="4">
    <source>
        <dbReference type="Proteomes" id="UP000831787"/>
    </source>
</evidence>
<dbReference type="Proteomes" id="UP000831787">
    <property type="component" value="Chromosome"/>
</dbReference>
<organism evidence="3 4">
    <name type="scientific">Halobacillus salinarum</name>
    <dbReference type="NCBI Taxonomy" id="2932257"/>
    <lineage>
        <taxon>Bacteria</taxon>
        <taxon>Bacillati</taxon>
        <taxon>Bacillota</taxon>
        <taxon>Bacilli</taxon>
        <taxon>Bacillales</taxon>
        <taxon>Bacillaceae</taxon>
        <taxon>Halobacillus</taxon>
    </lineage>
</organism>
<evidence type="ECO:0000259" key="2">
    <source>
        <dbReference type="SMART" id="SM00867"/>
    </source>
</evidence>
<dbReference type="SUPFAM" id="SSF101874">
    <property type="entry name" value="YceI-like"/>
    <property type="match status" value="1"/>
</dbReference>
<dbReference type="SMART" id="SM00867">
    <property type="entry name" value="YceI"/>
    <property type="match status" value="1"/>
</dbReference>
<dbReference type="EMBL" id="CP095073">
    <property type="protein sequence ID" value="UOQ44530.1"/>
    <property type="molecule type" value="Genomic_DNA"/>
</dbReference>
<name>A0ABY4EJ71_9BACI</name>
<comment type="similarity">
    <text evidence="1">Belongs to the UPF0312 family.</text>
</comment>
<gene>
    <name evidence="3" type="ORF">MUN89_00610</name>
</gene>
<dbReference type="PANTHER" id="PTHR34406">
    <property type="entry name" value="PROTEIN YCEI"/>
    <property type="match status" value="1"/>
</dbReference>
<sequence length="176" mass="19425">MSTLKLDKAHSSINFQIKHMMVSKAKGEFEDFDVDFSGDLSNLESASVKVRIAAASIDTGNEDRDNHLRTGDFFEAEKYPNFVFESTSIKKTADEEYEITGDFTIKGVTNKETFTAEYNGTSKSPLDGSTVAGFDVTGKLNREDYGLTYNAALETGGVLIGKEVKFDANLEFIVEE</sequence>
<dbReference type="Pfam" id="PF04264">
    <property type="entry name" value="YceI"/>
    <property type="match status" value="1"/>
</dbReference>
<dbReference type="InterPro" id="IPR036761">
    <property type="entry name" value="TTHA0802/YceI-like_sf"/>
</dbReference>
<accession>A0ABY4EJ71</accession>
<evidence type="ECO:0000256" key="1">
    <source>
        <dbReference type="ARBA" id="ARBA00008812"/>
    </source>
</evidence>
<dbReference type="PANTHER" id="PTHR34406:SF1">
    <property type="entry name" value="PROTEIN YCEI"/>
    <property type="match status" value="1"/>
</dbReference>
<proteinExistence type="inferred from homology"/>
<evidence type="ECO:0000313" key="3">
    <source>
        <dbReference type="EMBL" id="UOQ44530.1"/>
    </source>
</evidence>
<keyword evidence="4" id="KW-1185">Reference proteome</keyword>
<dbReference type="RefSeq" id="WP_244710565.1">
    <property type="nucleotide sequence ID" value="NZ_CP095073.1"/>
</dbReference>
<dbReference type="Gene3D" id="2.40.128.110">
    <property type="entry name" value="Lipid/polyisoprenoid-binding, YceI-like"/>
    <property type="match status" value="1"/>
</dbReference>
<reference evidence="3 4" key="1">
    <citation type="submission" date="2022-04" db="EMBL/GenBank/DDBJ databases">
        <title>Halobacillus sp. isolated from saltern.</title>
        <authorList>
            <person name="Won M."/>
            <person name="Lee C.-M."/>
            <person name="Woen H.-Y."/>
            <person name="Kwon S.-W."/>
        </authorList>
    </citation>
    <scope>NUCLEOTIDE SEQUENCE [LARGE SCALE GENOMIC DNA]</scope>
    <source>
        <strain evidence="3 4">SSBR10-3</strain>
    </source>
</reference>